<evidence type="ECO:0000313" key="2">
    <source>
        <dbReference type="Proteomes" id="UP000054477"/>
    </source>
</evidence>
<name>A0A0C9WPA9_9AGAR</name>
<organism evidence="1 2">
    <name type="scientific">Laccaria amethystina LaAM-08-1</name>
    <dbReference type="NCBI Taxonomy" id="1095629"/>
    <lineage>
        <taxon>Eukaryota</taxon>
        <taxon>Fungi</taxon>
        <taxon>Dikarya</taxon>
        <taxon>Basidiomycota</taxon>
        <taxon>Agaricomycotina</taxon>
        <taxon>Agaricomycetes</taxon>
        <taxon>Agaricomycetidae</taxon>
        <taxon>Agaricales</taxon>
        <taxon>Agaricineae</taxon>
        <taxon>Hydnangiaceae</taxon>
        <taxon>Laccaria</taxon>
    </lineage>
</organism>
<reference evidence="1 2" key="1">
    <citation type="submission" date="2014-04" db="EMBL/GenBank/DDBJ databases">
        <authorList>
            <consortium name="DOE Joint Genome Institute"/>
            <person name="Kuo A."/>
            <person name="Kohler A."/>
            <person name="Nagy L.G."/>
            <person name="Floudas D."/>
            <person name="Copeland A."/>
            <person name="Barry K.W."/>
            <person name="Cichocki N."/>
            <person name="Veneault-Fourrey C."/>
            <person name="LaButti K."/>
            <person name="Lindquist E.A."/>
            <person name="Lipzen A."/>
            <person name="Lundell T."/>
            <person name="Morin E."/>
            <person name="Murat C."/>
            <person name="Sun H."/>
            <person name="Tunlid A."/>
            <person name="Henrissat B."/>
            <person name="Grigoriev I.V."/>
            <person name="Hibbett D.S."/>
            <person name="Martin F."/>
            <person name="Nordberg H.P."/>
            <person name="Cantor M.N."/>
            <person name="Hua S.X."/>
        </authorList>
    </citation>
    <scope>NUCLEOTIDE SEQUENCE [LARGE SCALE GENOMIC DNA]</scope>
    <source>
        <strain evidence="1 2">LaAM-08-1</strain>
    </source>
</reference>
<sequence length="186" mass="20891">MSPAGNHRKGAFKLAYFGKSSQPLFSGGINICAKQSFYRKTKTVTQQDGCAVETQQDIPYDGIKQAQDLIMEVTCLKWAHTLLEMVYVFIDEWMDLHPKGKFPSLSIPWMRFVDAGLAIEQLKKPGERLIPTTEGSFKKYLNNASAVPCHFIDEGDNERAEFLAFADMPATLCMCMENPKHTKTCG</sequence>
<dbReference type="Proteomes" id="UP000054477">
    <property type="component" value="Unassembled WGS sequence"/>
</dbReference>
<dbReference type="OrthoDB" id="2658733at2759"/>
<dbReference type="HOGENOM" id="CLU_1574425_0_0_1"/>
<proteinExistence type="predicted"/>
<evidence type="ECO:0000313" key="1">
    <source>
        <dbReference type="EMBL" id="KIJ99774.1"/>
    </source>
</evidence>
<keyword evidence="2" id="KW-1185">Reference proteome</keyword>
<reference evidence="2" key="2">
    <citation type="submission" date="2015-01" db="EMBL/GenBank/DDBJ databases">
        <title>Evolutionary Origins and Diversification of the Mycorrhizal Mutualists.</title>
        <authorList>
            <consortium name="DOE Joint Genome Institute"/>
            <consortium name="Mycorrhizal Genomics Consortium"/>
            <person name="Kohler A."/>
            <person name="Kuo A."/>
            <person name="Nagy L.G."/>
            <person name="Floudas D."/>
            <person name="Copeland A."/>
            <person name="Barry K.W."/>
            <person name="Cichocki N."/>
            <person name="Veneault-Fourrey C."/>
            <person name="LaButti K."/>
            <person name="Lindquist E.A."/>
            <person name="Lipzen A."/>
            <person name="Lundell T."/>
            <person name="Morin E."/>
            <person name="Murat C."/>
            <person name="Riley R."/>
            <person name="Ohm R."/>
            <person name="Sun H."/>
            <person name="Tunlid A."/>
            <person name="Henrissat B."/>
            <person name="Grigoriev I.V."/>
            <person name="Hibbett D.S."/>
            <person name="Martin F."/>
        </authorList>
    </citation>
    <scope>NUCLEOTIDE SEQUENCE [LARGE SCALE GENOMIC DNA]</scope>
    <source>
        <strain evidence="2">LaAM-08-1</strain>
    </source>
</reference>
<accession>A0A0C9WPA9</accession>
<dbReference type="AlphaFoldDB" id="A0A0C9WPA9"/>
<gene>
    <name evidence="1" type="ORF">K443DRAFT_8179</name>
</gene>
<protein>
    <submittedName>
        <fullName evidence="1">Uncharacterized protein</fullName>
    </submittedName>
</protein>
<dbReference type="EMBL" id="KN838640">
    <property type="protein sequence ID" value="KIJ99774.1"/>
    <property type="molecule type" value="Genomic_DNA"/>
</dbReference>